<keyword evidence="2" id="KW-1185">Reference proteome</keyword>
<reference evidence="1 2" key="2">
    <citation type="journal article" date="2022" name="Mol. Biol. Evol.">
        <title>Comparative Genomics Reveals Insights into the Divergent Evolution of Astigmatic Mites and Household Pest Adaptations.</title>
        <authorList>
            <person name="Xiong Q."/>
            <person name="Wan A.T."/>
            <person name="Liu X."/>
            <person name="Fung C.S."/>
            <person name="Xiao X."/>
            <person name="Malainual N."/>
            <person name="Hou J."/>
            <person name="Wang L."/>
            <person name="Wang M."/>
            <person name="Yang K.Y."/>
            <person name="Cui Y."/>
            <person name="Leung E.L."/>
            <person name="Nong W."/>
            <person name="Shin S.K."/>
            <person name="Au S.W."/>
            <person name="Jeong K.Y."/>
            <person name="Chew F.T."/>
            <person name="Hui J.H."/>
            <person name="Leung T.F."/>
            <person name="Tungtrongchitr A."/>
            <person name="Zhong N."/>
            <person name="Liu Z."/>
            <person name="Tsui S.K."/>
        </authorList>
    </citation>
    <scope>NUCLEOTIDE SEQUENCE [LARGE SCALE GENOMIC DNA]</scope>
    <source>
        <strain evidence="1">Derp</strain>
    </source>
</reference>
<reference evidence="1 2" key="1">
    <citation type="journal article" date="2018" name="J. Allergy Clin. Immunol.">
        <title>High-quality assembly of Dermatophagoides pteronyssinus genome and transcriptome reveals a wide range of novel allergens.</title>
        <authorList>
            <person name="Liu X.Y."/>
            <person name="Yang K.Y."/>
            <person name="Wang M.Q."/>
            <person name="Kwok J.S."/>
            <person name="Zeng X."/>
            <person name="Yang Z."/>
            <person name="Xiao X.J."/>
            <person name="Lau C.P."/>
            <person name="Li Y."/>
            <person name="Huang Z.M."/>
            <person name="Ba J.G."/>
            <person name="Yim A.K."/>
            <person name="Ouyang C.Y."/>
            <person name="Ngai S.M."/>
            <person name="Chan T.F."/>
            <person name="Leung E.L."/>
            <person name="Liu L."/>
            <person name="Liu Z.G."/>
            <person name="Tsui S.K."/>
        </authorList>
    </citation>
    <scope>NUCLEOTIDE SEQUENCE [LARGE SCALE GENOMIC DNA]</scope>
    <source>
        <strain evidence="1">Derp</strain>
    </source>
</reference>
<proteinExistence type="predicted"/>
<evidence type="ECO:0000313" key="2">
    <source>
        <dbReference type="Proteomes" id="UP000887458"/>
    </source>
</evidence>
<name>A0ABQ8IQV0_DERPT</name>
<dbReference type="EMBL" id="NJHN03000129">
    <property type="protein sequence ID" value="KAH9412659.1"/>
    <property type="molecule type" value="Genomic_DNA"/>
</dbReference>
<evidence type="ECO:0000313" key="1">
    <source>
        <dbReference type="EMBL" id="KAH9412659.1"/>
    </source>
</evidence>
<accession>A0ABQ8IQV0</accession>
<dbReference type="Proteomes" id="UP000887458">
    <property type="component" value="Unassembled WGS sequence"/>
</dbReference>
<protein>
    <submittedName>
        <fullName evidence="1">Uncharacterized protein</fullName>
    </submittedName>
</protein>
<comment type="caution">
    <text evidence="1">The sequence shown here is derived from an EMBL/GenBank/DDBJ whole genome shotgun (WGS) entry which is preliminary data.</text>
</comment>
<organism evidence="1 2">
    <name type="scientific">Dermatophagoides pteronyssinus</name>
    <name type="common">European house dust mite</name>
    <dbReference type="NCBI Taxonomy" id="6956"/>
    <lineage>
        <taxon>Eukaryota</taxon>
        <taxon>Metazoa</taxon>
        <taxon>Ecdysozoa</taxon>
        <taxon>Arthropoda</taxon>
        <taxon>Chelicerata</taxon>
        <taxon>Arachnida</taxon>
        <taxon>Acari</taxon>
        <taxon>Acariformes</taxon>
        <taxon>Sarcoptiformes</taxon>
        <taxon>Astigmata</taxon>
        <taxon>Psoroptidia</taxon>
        <taxon>Analgoidea</taxon>
        <taxon>Pyroglyphidae</taxon>
        <taxon>Dermatophagoidinae</taxon>
        <taxon>Dermatophagoides</taxon>
    </lineage>
</organism>
<sequence>MVYQGSISIDGQFRSNVYIAFIWEMFVSSSASVVGELNSDSTDFIEKRISLYSSKKSQLQLNMSSKIKFN</sequence>
<gene>
    <name evidence="1" type="ORF">DERP_006623</name>
</gene>